<name>A0A221NYT8_9ACTN</name>
<keyword evidence="1" id="KW-0813">Transport</keyword>
<evidence type="ECO:0000256" key="2">
    <source>
        <dbReference type="ARBA" id="ARBA00022741"/>
    </source>
</evidence>
<dbReference type="FunFam" id="3.40.50.300:FF:000032">
    <property type="entry name" value="Export ABC transporter ATP-binding protein"/>
    <property type="match status" value="1"/>
</dbReference>
<dbReference type="InterPro" id="IPR017911">
    <property type="entry name" value="MacB-like_ATP-bd"/>
</dbReference>
<dbReference type="InterPro" id="IPR015854">
    <property type="entry name" value="ABC_transpr_LolD-like"/>
</dbReference>
<dbReference type="SMART" id="SM00382">
    <property type="entry name" value="AAA"/>
    <property type="match status" value="1"/>
</dbReference>
<dbReference type="InterPro" id="IPR003593">
    <property type="entry name" value="AAA+_ATPase"/>
</dbReference>
<dbReference type="Pfam" id="PF00005">
    <property type="entry name" value="ABC_tran"/>
    <property type="match status" value="1"/>
</dbReference>
<evidence type="ECO:0000313" key="5">
    <source>
        <dbReference type="EMBL" id="ASN24665.1"/>
    </source>
</evidence>
<dbReference type="OrthoDB" id="9802264at2"/>
<dbReference type="AlphaFoldDB" id="A0A221NYT8"/>
<keyword evidence="3 5" id="KW-0067">ATP-binding</keyword>
<evidence type="ECO:0000256" key="1">
    <source>
        <dbReference type="ARBA" id="ARBA00022448"/>
    </source>
</evidence>
<evidence type="ECO:0000313" key="6">
    <source>
        <dbReference type="Proteomes" id="UP000031501"/>
    </source>
</evidence>
<evidence type="ECO:0000256" key="3">
    <source>
        <dbReference type="ARBA" id="ARBA00022840"/>
    </source>
</evidence>
<evidence type="ECO:0000259" key="4">
    <source>
        <dbReference type="PROSITE" id="PS50893"/>
    </source>
</evidence>
<dbReference type="Proteomes" id="UP000031501">
    <property type="component" value="Chromosome"/>
</dbReference>
<dbReference type="KEGG" id="splu:LK06_011045"/>
<protein>
    <submittedName>
        <fullName evidence="5">ABC transporter ATP-binding protein</fullName>
    </submittedName>
</protein>
<dbReference type="PROSITE" id="PS50893">
    <property type="entry name" value="ABC_TRANSPORTER_2"/>
    <property type="match status" value="1"/>
</dbReference>
<dbReference type="SUPFAM" id="SSF52540">
    <property type="entry name" value="P-loop containing nucleoside triphosphate hydrolases"/>
    <property type="match status" value="1"/>
</dbReference>
<gene>
    <name evidence="5" type="ORF">LK07_12165</name>
</gene>
<dbReference type="GO" id="GO:0098796">
    <property type="term" value="C:membrane protein complex"/>
    <property type="evidence" value="ECO:0007669"/>
    <property type="project" value="UniProtKB-ARBA"/>
</dbReference>
<dbReference type="PANTHER" id="PTHR24220">
    <property type="entry name" value="IMPORT ATP-BINDING PROTEIN"/>
    <property type="match status" value="1"/>
</dbReference>
<organism evidence="5 6">
    <name type="scientific">Streptomyces pluripotens</name>
    <dbReference type="NCBI Taxonomy" id="1355015"/>
    <lineage>
        <taxon>Bacteria</taxon>
        <taxon>Bacillati</taxon>
        <taxon>Actinomycetota</taxon>
        <taxon>Actinomycetes</taxon>
        <taxon>Kitasatosporales</taxon>
        <taxon>Streptomycetaceae</taxon>
        <taxon>Streptomyces</taxon>
    </lineage>
</organism>
<dbReference type="GO" id="GO:0016887">
    <property type="term" value="F:ATP hydrolysis activity"/>
    <property type="evidence" value="ECO:0007669"/>
    <property type="project" value="InterPro"/>
</dbReference>
<dbReference type="CDD" id="cd03255">
    <property type="entry name" value="ABC_MJ0796_LolCDE_FtsE"/>
    <property type="match status" value="1"/>
</dbReference>
<dbReference type="InterPro" id="IPR003439">
    <property type="entry name" value="ABC_transporter-like_ATP-bd"/>
</dbReference>
<accession>A0A221NYT8</accession>
<dbReference type="GO" id="GO:0005886">
    <property type="term" value="C:plasma membrane"/>
    <property type="evidence" value="ECO:0007669"/>
    <property type="project" value="TreeGrafter"/>
</dbReference>
<reference evidence="5 6" key="1">
    <citation type="submission" date="2017-07" db="EMBL/GenBank/DDBJ databases">
        <title>Genome sequence of Streptomyces pluripotens MUSC 137T.</title>
        <authorList>
            <person name="Ser H.-L."/>
            <person name="Lee L.-H."/>
        </authorList>
    </citation>
    <scope>NUCLEOTIDE SEQUENCE [LARGE SCALE GENOMIC DNA]</scope>
    <source>
        <strain evidence="5 6">MUSC 137</strain>
    </source>
</reference>
<dbReference type="GO" id="GO:0005524">
    <property type="term" value="F:ATP binding"/>
    <property type="evidence" value="ECO:0007669"/>
    <property type="project" value="UniProtKB-KW"/>
</dbReference>
<proteinExistence type="predicted"/>
<dbReference type="InterPro" id="IPR027417">
    <property type="entry name" value="P-loop_NTPase"/>
</dbReference>
<dbReference type="GO" id="GO:0022857">
    <property type="term" value="F:transmembrane transporter activity"/>
    <property type="evidence" value="ECO:0007669"/>
    <property type="project" value="UniProtKB-ARBA"/>
</dbReference>
<dbReference type="InterPro" id="IPR017871">
    <property type="entry name" value="ABC_transporter-like_CS"/>
</dbReference>
<dbReference type="EMBL" id="CP022433">
    <property type="protein sequence ID" value="ASN24665.1"/>
    <property type="molecule type" value="Genomic_DNA"/>
</dbReference>
<dbReference type="STRING" id="1355015.LK06_011045"/>
<sequence length="230" mass="24248">MAAEPLVALDQVSKVYRGGEHTQVVLDGVSLTIDHGEMVAVTGPSGCGKTTLLNILGALDRADSGTVRSCGLDLTRANRKQLTEYRARSVGFVFQFYNLLPTLTAVENVQAGLTVAGVGRGDADRRARHALADVGLADAMDKFPAQLSGGEQQRVALARALAKDPALVLADEPTGNLDEDSGAQVMALLRTLKDSTGVSILLVTHDPGVSTAADRSVRLEHGRVHARQES</sequence>
<keyword evidence="6" id="KW-1185">Reference proteome</keyword>
<feature type="domain" description="ABC transporter" evidence="4">
    <location>
        <begin position="7"/>
        <end position="230"/>
    </location>
</feature>
<keyword evidence="2" id="KW-0547">Nucleotide-binding</keyword>
<dbReference type="RefSeq" id="WP_039649370.1">
    <property type="nucleotide sequence ID" value="NZ_CP021080.1"/>
</dbReference>
<dbReference type="Gene3D" id="3.40.50.300">
    <property type="entry name" value="P-loop containing nucleotide triphosphate hydrolases"/>
    <property type="match status" value="1"/>
</dbReference>
<dbReference type="PROSITE" id="PS00211">
    <property type="entry name" value="ABC_TRANSPORTER_1"/>
    <property type="match status" value="1"/>
</dbReference>